<dbReference type="InterPro" id="IPR036612">
    <property type="entry name" value="KH_dom_type_1_sf"/>
</dbReference>
<reference evidence="4 5" key="1">
    <citation type="journal article" date="2017" name="PLoS Biol.">
        <title>The sea cucumber genome provides insights into morphological evolution and visceral regeneration.</title>
        <authorList>
            <person name="Zhang X."/>
            <person name="Sun L."/>
            <person name="Yuan J."/>
            <person name="Sun Y."/>
            <person name="Gao Y."/>
            <person name="Zhang L."/>
            <person name="Li S."/>
            <person name="Dai H."/>
            <person name="Hamel J.F."/>
            <person name="Liu C."/>
            <person name="Yu Y."/>
            <person name="Liu S."/>
            <person name="Lin W."/>
            <person name="Guo K."/>
            <person name="Jin S."/>
            <person name="Xu P."/>
            <person name="Storey K.B."/>
            <person name="Huan P."/>
            <person name="Zhang T."/>
            <person name="Zhou Y."/>
            <person name="Zhang J."/>
            <person name="Lin C."/>
            <person name="Li X."/>
            <person name="Xing L."/>
            <person name="Huo D."/>
            <person name="Sun M."/>
            <person name="Wang L."/>
            <person name="Mercier A."/>
            <person name="Li F."/>
            <person name="Yang H."/>
            <person name="Xiang J."/>
        </authorList>
    </citation>
    <scope>NUCLEOTIDE SEQUENCE [LARGE SCALE GENOMIC DNA]</scope>
    <source>
        <strain evidence="4">Shaxun</strain>
        <tissue evidence="4">Muscle</tissue>
    </source>
</reference>
<organism evidence="4 5">
    <name type="scientific">Stichopus japonicus</name>
    <name type="common">Sea cucumber</name>
    <dbReference type="NCBI Taxonomy" id="307972"/>
    <lineage>
        <taxon>Eukaryota</taxon>
        <taxon>Metazoa</taxon>
        <taxon>Echinodermata</taxon>
        <taxon>Eleutherozoa</taxon>
        <taxon>Echinozoa</taxon>
        <taxon>Holothuroidea</taxon>
        <taxon>Aspidochirotacea</taxon>
        <taxon>Aspidochirotida</taxon>
        <taxon>Stichopodidae</taxon>
        <taxon>Apostichopus</taxon>
    </lineage>
</organism>
<feature type="region of interest" description="Disordered" evidence="2">
    <location>
        <begin position="291"/>
        <end position="318"/>
    </location>
</feature>
<dbReference type="Gene3D" id="3.30.1370.10">
    <property type="entry name" value="K Homology domain, type 1"/>
    <property type="match status" value="1"/>
</dbReference>
<evidence type="ECO:0000259" key="3">
    <source>
        <dbReference type="Pfam" id="PF22675"/>
    </source>
</evidence>
<feature type="domain" description="KHDC4/BBP-like KH-domain type I" evidence="3">
    <location>
        <begin position="33"/>
        <end position="97"/>
    </location>
</feature>
<name>A0A2G8JVS8_STIJA</name>
<dbReference type="GO" id="GO:0005634">
    <property type="term" value="C:nucleus"/>
    <property type="evidence" value="ECO:0007669"/>
    <property type="project" value="TreeGrafter"/>
</dbReference>
<dbReference type="PANTHER" id="PTHR11208">
    <property type="entry name" value="RNA-BINDING PROTEIN RELATED"/>
    <property type="match status" value="1"/>
</dbReference>
<proteinExistence type="predicted"/>
<protein>
    <submittedName>
        <fullName evidence="4">Putative KH domain-containing, RNA-binding, signal transduction-associated protein 3-like</fullName>
    </submittedName>
</protein>
<dbReference type="AlphaFoldDB" id="A0A2G8JVS8"/>
<dbReference type="CDD" id="cd22384">
    <property type="entry name" value="KH-I_KHDRBS"/>
    <property type="match status" value="1"/>
</dbReference>
<dbReference type="GO" id="GO:0000381">
    <property type="term" value="P:regulation of alternative mRNA splicing, via spliceosome"/>
    <property type="evidence" value="ECO:0007669"/>
    <property type="project" value="TreeGrafter"/>
</dbReference>
<evidence type="ECO:0000256" key="1">
    <source>
        <dbReference type="ARBA" id="ARBA00022884"/>
    </source>
</evidence>
<accession>A0A2G8JVS8</accession>
<dbReference type="GO" id="GO:0003729">
    <property type="term" value="F:mRNA binding"/>
    <property type="evidence" value="ECO:0007669"/>
    <property type="project" value="TreeGrafter"/>
</dbReference>
<keyword evidence="5" id="KW-1185">Reference proteome</keyword>
<dbReference type="Proteomes" id="UP000230750">
    <property type="component" value="Unassembled WGS sequence"/>
</dbReference>
<comment type="caution">
    <text evidence="4">The sequence shown here is derived from an EMBL/GenBank/DDBJ whole genome shotgun (WGS) entry which is preliminary data.</text>
</comment>
<gene>
    <name evidence="4" type="ORF">BSL78_23312</name>
</gene>
<feature type="compositionally biased region" description="Polar residues" evidence="2">
    <location>
        <begin position="295"/>
        <end position="308"/>
    </location>
</feature>
<evidence type="ECO:0000256" key="2">
    <source>
        <dbReference type="SAM" id="MobiDB-lite"/>
    </source>
</evidence>
<evidence type="ECO:0000313" key="5">
    <source>
        <dbReference type="Proteomes" id="UP000230750"/>
    </source>
</evidence>
<feature type="compositionally biased region" description="Basic and acidic residues" evidence="2">
    <location>
        <begin position="66"/>
        <end position="77"/>
    </location>
</feature>
<dbReference type="Pfam" id="PF22675">
    <property type="entry name" value="KH-I_KHDC4-BBP"/>
    <property type="match status" value="1"/>
</dbReference>
<dbReference type="PANTHER" id="PTHR11208:SF42">
    <property type="entry name" value="QUAKING RELATED 54B, ISOFORM E"/>
    <property type="match status" value="1"/>
</dbReference>
<dbReference type="SUPFAM" id="SSF54791">
    <property type="entry name" value="Eukaryotic type KH-domain (KH-domain type I)"/>
    <property type="match status" value="1"/>
</dbReference>
<feature type="region of interest" description="Disordered" evidence="2">
    <location>
        <begin position="63"/>
        <end position="83"/>
    </location>
</feature>
<dbReference type="EMBL" id="MRZV01001194">
    <property type="protein sequence ID" value="PIK39843.1"/>
    <property type="molecule type" value="Genomic_DNA"/>
</dbReference>
<dbReference type="InterPro" id="IPR045071">
    <property type="entry name" value="BBP-like"/>
</dbReference>
<dbReference type="OrthoDB" id="6777263at2759"/>
<sequence>MMFINCFGGVDKGVAFDAMRLSNREVQSLIPGQYNFVGKLLGPKGSTLKQLQLDTGTRMSILGRNSIRDKAKEEEQRNTGGPKYSHLHKDLHVLIEAFCPAAEAYSRIGHALTEMKKYFTPDPNDDIRQNQMMEMGMGAPAPRGGGGGCGKRAEAVLPEVWPDHSVPREDDQFLVPEGQGEVVLVDAVLQQEEAEWLLDHYPTQWKKNIMMMDMERPMGMKKPMENPILKEQLMRVATVTVMVVPVMVTRAMIMAARWQHTEWRLWRSVWQLIWKLWRILVWWVWWSSGAAGSGRQSMKTPTQYTQKPASRPHPYTRY</sequence>
<evidence type="ECO:0000313" key="4">
    <source>
        <dbReference type="EMBL" id="PIK39843.1"/>
    </source>
</evidence>
<dbReference type="STRING" id="307972.A0A2G8JVS8"/>
<keyword evidence="1" id="KW-0694">RNA-binding</keyword>
<dbReference type="InterPro" id="IPR055256">
    <property type="entry name" value="KH_1_KHDC4/BBP-like"/>
</dbReference>